<evidence type="ECO:0000313" key="3">
    <source>
        <dbReference type="Proteomes" id="UP000316079"/>
    </source>
</evidence>
<accession>A0A553PXV6</accession>
<feature type="region of interest" description="Disordered" evidence="1">
    <location>
        <begin position="1"/>
        <end position="52"/>
    </location>
</feature>
<comment type="caution">
    <text evidence="2">The sequence shown here is derived from an EMBL/GenBank/DDBJ whole genome shotgun (WGS) entry which is preliminary data.</text>
</comment>
<name>A0A553PXV6_9TELE</name>
<dbReference type="Proteomes" id="UP000316079">
    <property type="component" value="Unassembled WGS sequence"/>
</dbReference>
<sequence length="324" mass="36035">MGEQNYGVYQSSGPSLRKSHSSAVHSVSQERKHTADVRALPQGEEERSQMKDLRGTGASVWQLCDTRHTFGGAHSPSPAFDHDSLNHEASCSGVTSLQSGSAGVTQERKRAAADSVPARALSVYRQQRALLHCKAQGSPTISRICTLEAFRLADFTKTLLGLLDDAVERKAETAHAWQYKVKHHSTKMTQTFSYELVDLGGYELLNSVSFPSHQSKNRKVEVDASGEEELHADLVESILLPHFLHARDGAKELTFTRRRFTAPSSESAMPLHSDIETEDDRRTMSRGFRVYRLDCRSVSVVPVFRPKCPGKLCEPEAVSWQEKN</sequence>
<evidence type="ECO:0000313" key="2">
    <source>
        <dbReference type="EMBL" id="TRY82522.1"/>
    </source>
</evidence>
<gene>
    <name evidence="2" type="ORF">DNTS_013832</name>
</gene>
<organism evidence="2 3">
    <name type="scientific">Danionella cerebrum</name>
    <dbReference type="NCBI Taxonomy" id="2873325"/>
    <lineage>
        <taxon>Eukaryota</taxon>
        <taxon>Metazoa</taxon>
        <taxon>Chordata</taxon>
        <taxon>Craniata</taxon>
        <taxon>Vertebrata</taxon>
        <taxon>Euteleostomi</taxon>
        <taxon>Actinopterygii</taxon>
        <taxon>Neopterygii</taxon>
        <taxon>Teleostei</taxon>
        <taxon>Ostariophysi</taxon>
        <taxon>Cypriniformes</taxon>
        <taxon>Danionidae</taxon>
        <taxon>Danioninae</taxon>
        <taxon>Danionella</taxon>
    </lineage>
</organism>
<dbReference type="AlphaFoldDB" id="A0A553PXV6"/>
<proteinExistence type="predicted"/>
<protein>
    <submittedName>
        <fullName evidence="2">Uncharacterized protein</fullName>
    </submittedName>
</protein>
<reference evidence="2 3" key="1">
    <citation type="journal article" date="2019" name="Sci. Data">
        <title>Hybrid genome assembly and annotation of Danionella translucida.</title>
        <authorList>
            <person name="Kadobianskyi M."/>
            <person name="Schulze L."/>
            <person name="Schuelke M."/>
            <person name="Judkewitz B."/>
        </authorList>
    </citation>
    <scope>NUCLEOTIDE SEQUENCE [LARGE SCALE GENOMIC DNA]</scope>
    <source>
        <strain evidence="2 3">Bolton</strain>
    </source>
</reference>
<evidence type="ECO:0000256" key="1">
    <source>
        <dbReference type="SAM" id="MobiDB-lite"/>
    </source>
</evidence>
<keyword evidence="3" id="KW-1185">Reference proteome</keyword>
<dbReference type="EMBL" id="SRMA01026550">
    <property type="protein sequence ID" value="TRY82522.1"/>
    <property type="molecule type" value="Genomic_DNA"/>
</dbReference>